<evidence type="ECO:0000256" key="4">
    <source>
        <dbReference type="HAMAP-Rule" id="MF_01609"/>
    </source>
</evidence>
<dbReference type="Gene3D" id="3.30.590.20">
    <property type="match status" value="1"/>
</dbReference>
<dbReference type="PANTHER" id="PTHR36510:SF1">
    <property type="entry name" value="GLUTAMATE--CYSTEINE LIGASE 2-RELATED"/>
    <property type="match status" value="1"/>
</dbReference>
<comment type="catalytic activity">
    <reaction evidence="4">
        <text>L-cysteine + L-glutamate + ATP = gamma-L-glutamyl-L-cysteine + ADP + phosphate + H(+)</text>
        <dbReference type="Rhea" id="RHEA:13285"/>
        <dbReference type="ChEBI" id="CHEBI:15378"/>
        <dbReference type="ChEBI" id="CHEBI:29985"/>
        <dbReference type="ChEBI" id="CHEBI:30616"/>
        <dbReference type="ChEBI" id="CHEBI:35235"/>
        <dbReference type="ChEBI" id="CHEBI:43474"/>
        <dbReference type="ChEBI" id="CHEBI:58173"/>
        <dbReference type="ChEBI" id="CHEBI:456216"/>
        <dbReference type="EC" id="6.3.2.2"/>
    </reaction>
</comment>
<evidence type="ECO:0000256" key="3">
    <source>
        <dbReference type="ARBA" id="ARBA00022840"/>
    </source>
</evidence>
<comment type="similarity">
    <text evidence="4">Belongs to the glutamate--cysteine ligase type 2 family. YbdK subfamily.</text>
</comment>
<dbReference type="Proteomes" id="UP000249185">
    <property type="component" value="Unassembled WGS sequence"/>
</dbReference>
<dbReference type="GO" id="GO:0005524">
    <property type="term" value="F:ATP binding"/>
    <property type="evidence" value="ECO:0007669"/>
    <property type="project" value="UniProtKB-KW"/>
</dbReference>
<dbReference type="SUPFAM" id="SSF55931">
    <property type="entry name" value="Glutamine synthetase/guanido kinase"/>
    <property type="match status" value="1"/>
</dbReference>
<protein>
    <recommendedName>
        <fullName evidence="4">Putative glutamate--cysteine ligase 2</fullName>
        <ecNumber evidence="4">6.3.2.2</ecNumber>
    </recommendedName>
    <alternativeName>
        <fullName evidence="4">Gamma-glutamylcysteine synthetase 2</fullName>
        <shortName evidence="4">GCS 2</shortName>
        <shortName evidence="4">Gamma-GCS 2</shortName>
    </alternativeName>
</protein>
<dbReference type="Pfam" id="PF04107">
    <property type="entry name" value="GCS2"/>
    <property type="match status" value="1"/>
</dbReference>
<keyword evidence="1 4" id="KW-0436">Ligase</keyword>
<dbReference type="InterPro" id="IPR050141">
    <property type="entry name" value="GCL_type2/YbdK_subfam"/>
</dbReference>
<evidence type="ECO:0000256" key="1">
    <source>
        <dbReference type="ARBA" id="ARBA00022598"/>
    </source>
</evidence>
<comment type="function">
    <text evidence="4">ATP-dependent carboxylate-amine ligase which exhibits weak glutamate--cysteine ligase activity.</text>
</comment>
<dbReference type="InterPro" id="IPR006336">
    <property type="entry name" value="GCS2"/>
</dbReference>
<comment type="caution">
    <text evidence="5">The sequence shown here is derived from an EMBL/GenBank/DDBJ whole genome shotgun (WGS) entry which is preliminary data.</text>
</comment>
<evidence type="ECO:0000313" key="6">
    <source>
        <dbReference type="Proteomes" id="UP000249185"/>
    </source>
</evidence>
<accession>A0A2W5Q810</accession>
<dbReference type="InterPro" id="IPR014746">
    <property type="entry name" value="Gln_synth/guanido_kin_cat_dom"/>
</dbReference>
<dbReference type="EMBL" id="QFPW01000003">
    <property type="protein sequence ID" value="PZQ50853.1"/>
    <property type="molecule type" value="Genomic_DNA"/>
</dbReference>
<dbReference type="NCBIfam" id="NF010039">
    <property type="entry name" value="PRK13515.1"/>
    <property type="match status" value="1"/>
</dbReference>
<keyword evidence="2 4" id="KW-0547">Nucleotide-binding</keyword>
<dbReference type="GO" id="GO:0004357">
    <property type="term" value="F:glutamate-cysteine ligase activity"/>
    <property type="evidence" value="ECO:0007669"/>
    <property type="project" value="UniProtKB-EC"/>
</dbReference>
<sequence>MDRPSFSLGIEEEYLIVDPVTRDLVAEPAPGFFAECRAALGDQVSAEFLRCQVEVGTRPHRGVTAAVAELRDLRATVARAAAAHGHAVIAASTHPFARWRAQSHTPKPRYDRIWSEIGEPADRLMICGMHMHVGIENPDLRVALMNAVSGFLPHLLALSASSPFWEGHDTRLACHRLTMMDALPRTGLPDPMASHAEYRAMVDRLVEAGCLEDATKIWWDIRPSDRFPTLEQRVTDVCPRLDDVAALAAFYQSLLAFLYRRHHEGRPWPARPGTLVRENRWRAQRHGHMARLIDFERRPPPEMAAAVADWIELLGPDAELLGCGHALEGLRRIAAEGTSATRQRVVHAEAVARGADDAAALRAVVDHLIGGFAGK</sequence>
<evidence type="ECO:0000256" key="2">
    <source>
        <dbReference type="ARBA" id="ARBA00022741"/>
    </source>
</evidence>
<dbReference type="HAMAP" id="MF_01609">
    <property type="entry name" value="Glu_cys_ligase_2"/>
    <property type="match status" value="1"/>
</dbReference>
<proteinExistence type="inferred from homology"/>
<dbReference type="InterPro" id="IPR011793">
    <property type="entry name" value="YbdK"/>
</dbReference>
<dbReference type="GO" id="GO:0042398">
    <property type="term" value="P:modified amino acid biosynthetic process"/>
    <property type="evidence" value="ECO:0007669"/>
    <property type="project" value="InterPro"/>
</dbReference>
<dbReference type="AlphaFoldDB" id="A0A2W5Q810"/>
<dbReference type="EC" id="6.3.2.2" evidence="4"/>
<name>A0A2W5Q810_RHOSU</name>
<organism evidence="5 6">
    <name type="scientific">Rhodovulum sulfidophilum</name>
    <name type="common">Rhodobacter sulfidophilus</name>
    <dbReference type="NCBI Taxonomy" id="35806"/>
    <lineage>
        <taxon>Bacteria</taxon>
        <taxon>Pseudomonadati</taxon>
        <taxon>Pseudomonadota</taxon>
        <taxon>Alphaproteobacteria</taxon>
        <taxon>Rhodobacterales</taxon>
        <taxon>Paracoccaceae</taxon>
        <taxon>Rhodovulum</taxon>
    </lineage>
</organism>
<keyword evidence="3 4" id="KW-0067">ATP-binding</keyword>
<reference evidence="5 6" key="1">
    <citation type="submission" date="2017-08" db="EMBL/GenBank/DDBJ databases">
        <title>Infants hospitalized years apart are colonized by the same room-sourced microbial strains.</title>
        <authorList>
            <person name="Brooks B."/>
            <person name="Olm M.R."/>
            <person name="Firek B.A."/>
            <person name="Baker R."/>
            <person name="Thomas B.C."/>
            <person name="Morowitz M.J."/>
            <person name="Banfield J.F."/>
        </authorList>
    </citation>
    <scope>NUCLEOTIDE SEQUENCE [LARGE SCALE GENOMIC DNA]</scope>
    <source>
        <strain evidence="5">S2_005_002_R2_34</strain>
    </source>
</reference>
<evidence type="ECO:0000313" key="5">
    <source>
        <dbReference type="EMBL" id="PZQ50853.1"/>
    </source>
</evidence>
<dbReference type="NCBIfam" id="TIGR02050">
    <property type="entry name" value="gshA_cyan_rel"/>
    <property type="match status" value="1"/>
</dbReference>
<dbReference type="PANTHER" id="PTHR36510">
    <property type="entry name" value="GLUTAMATE--CYSTEINE LIGASE 2-RELATED"/>
    <property type="match status" value="1"/>
</dbReference>
<gene>
    <name evidence="5" type="ORF">DI556_07005</name>
</gene>